<evidence type="ECO:0000259" key="11">
    <source>
        <dbReference type="Pfam" id="PF14821"/>
    </source>
</evidence>
<evidence type="ECO:0000256" key="8">
    <source>
        <dbReference type="ARBA" id="ARBA00023239"/>
    </source>
</evidence>
<proteinExistence type="inferred from homology"/>
<evidence type="ECO:0000256" key="1">
    <source>
        <dbReference type="ARBA" id="ARBA00001933"/>
    </source>
</evidence>
<dbReference type="Pfam" id="PF14821">
    <property type="entry name" value="Thr_synth_N"/>
    <property type="match status" value="1"/>
</dbReference>
<dbReference type="EMBL" id="RSCE01000017">
    <property type="protein sequence ID" value="RSH77205.1"/>
    <property type="molecule type" value="Genomic_DNA"/>
</dbReference>
<name>A0A427XEB1_9TREE</name>
<dbReference type="AlphaFoldDB" id="A0A427XEB1"/>
<keyword evidence="8" id="KW-0456">Lyase</keyword>
<dbReference type="Pfam" id="PF00291">
    <property type="entry name" value="PALP"/>
    <property type="match status" value="1"/>
</dbReference>
<dbReference type="PANTHER" id="PTHR42690">
    <property type="entry name" value="THREONINE SYNTHASE FAMILY MEMBER"/>
    <property type="match status" value="1"/>
</dbReference>
<dbReference type="RefSeq" id="XP_028472352.1">
    <property type="nucleotide sequence ID" value="XM_028619178.1"/>
</dbReference>
<dbReference type="FunFam" id="3.40.50.1100:FF:000024">
    <property type="entry name" value="Probable threonine synthase"/>
    <property type="match status" value="1"/>
</dbReference>
<feature type="domain" description="Tryptophan synthase beta chain-like PALP" evidence="10">
    <location>
        <begin position="100"/>
        <end position="351"/>
    </location>
</feature>
<comment type="cofactor">
    <cofactor evidence="1 9">
        <name>pyridoxal 5'-phosphate</name>
        <dbReference type="ChEBI" id="CHEBI:597326"/>
    </cofactor>
</comment>
<dbReference type="InterPro" id="IPR037158">
    <property type="entry name" value="Thr_synth_N_sf"/>
</dbReference>
<dbReference type="PANTHER" id="PTHR42690:SF1">
    <property type="entry name" value="THREONINE SYNTHASE-LIKE 2"/>
    <property type="match status" value="1"/>
</dbReference>
<evidence type="ECO:0000313" key="12">
    <source>
        <dbReference type="EMBL" id="RSH77205.1"/>
    </source>
</evidence>
<keyword evidence="13" id="KW-1185">Reference proteome</keyword>
<dbReference type="CDD" id="cd01560">
    <property type="entry name" value="Thr-synth_2"/>
    <property type="match status" value="1"/>
</dbReference>
<dbReference type="UniPathway" id="UPA00050">
    <property type="reaction ID" value="UER00065"/>
</dbReference>
<evidence type="ECO:0000256" key="4">
    <source>
        <dbReference type="ARBA" id="ARBA00013028"/>
    </source>
</evidence>
<evidence type="ECO:0000256" key="5">
    <source>
        <dbReference type="ARBA" id="ARBA00022605"/>
    </source>
</evidence>
<evidence type="ECO:0000256" key="3">
    <source>
        <dbReference type="ARBA" id="ARBA00005517"/>
    </source>
</evidence>
<dbReference type="Pfam" id="PF24857">
    <property type="entry name" value="THR4_C"/>
    <property type="match status" value="1"/>
</dbReference>
<dbReference type="InterPro" id="IPR029144">
    <property type="entry name" value="Thr_synth_N"/>
</dbReference>
<dbReference type="FunFam" id="3.90.1380.10:FF:000003">
    <property type="entry name" value="THR4p Threonine synthase"/>
    <property type="match status" value="1"/>
</dbReference>
<dbReference type="NCBIfam" id="TIGR00260">
    <property type="entry name" value="thrC"/>
    <property type="match status" value="1"/>
</dbReference>
<gene>
    <name evidence="12" type="primary">THR4</name>
    <name evidence="12" type="ORF">EHS24_003505</name>
</gene>
<keyword evidence="5" id="KW-0028">Amino-acid biosynthesis</keyword>
<dbReference type="PROSITE" id="PS00165">
    <property type="entry name" value="DEHYDRATASE_SER_THR"/>
    <property type="match status" value="1"/>
</dbReference>
<dbReference type="InterPro" id="IPR051166">
    <property type="entry name" value="Threonine_Synthase"/>
</dbReference>
<keyword evidence="6" id="KW-0791">Threonine biosynthesis</keyword>
<comment type="similarity">
    <text evidence="3">Belongs to the threonine synthase family.</text>
</comment>
<dbReference type="OrthoDB" id="5203861at2759"/>
<dbReference type="InterPro" id="IPR001926">
    <property type="entry name" value="TrpB-like_PALP"/>
</dbReference>
<dbReference type="Proteomes" id="UP000279236">
    <property type="component" value="Unassembled WGS sequence"/>
</dbReference>
<evidence type="ECO:0000259" key="10">
    <source>
        <dbReference type="Pfam" id="PF00291"/>
    </source>
</evidence>
<dbReference type="GeneID" id="39588048"/>
<feature type="domain" description="Threonine synthase N-terminal" evidence="11">
    <location>
        <begin position="5"/>
        <end position="84"/>
    </location>
</feature>
<dbReference type="GO" id="GO:0030170">
    <property type="term" value="F:pyridoxal phosphate binding"/>
    <property type="evidence" value="ECO:0007669"/>
    <property type="project" value="InterPro"/>
</dbReference>
<dbReference type="InterPro" id="IPR036052">
    <property type="entry name" value="TrpB-like_PALP_sf"/>
</dbReference>
<dbReference type="STRING" id="105984.A0A427XEB1"/>
<reference evidence="12 13" key="1">
    <citation type="submission" date="2018-11" db="EMBL/GenBank/DDBJ databases">
        <title>Genome sequence of Apiotrichum porosum DSM 27194.</title>
        <authorList>
            <person name="Aliyu H."/>
            <person name="Gorte O."/>
            <person name="Ochsenreither K."/>
        </authorList>
    </citation>
    <scope>NUCLEOTIDE SEQUENCE [LARGE SCALE GENOMIC DNA]</scope>
    <source>
        <strain evidence="12 13">DSM 27194</strain>
    </source>
</reference>
<dbReference type="GO" id="GO:0009088">
    <property type="term" value="P:threonine biosynthetic process"/>
    <property type="evidence" value="ECO:0007669"/>
    <property type="project" value="UniProtKB-UniPathway"/>
</dbReference>
<dbReference type="Gene3D" id="3.90.1380.10">
    <property type="entry name" value="Threonine synthase, N-terminal domain"/>
    <property type="match status" value="1"/>
</dbReference>
<dbReference type="GO" id="GO:0004795">
    <property type="term" value="F:threonine synthase activity"/>
    <property type="evidence" value="ECO:0007669"/>
    <property type="project" value="UniProtKB-EC"/>
</dbReference>
<keyword evidence="7 9" id="KW-0663">Pyridoxal phosphate</keyword>
<dbReference type="InterPro" id="IPR004450">
    <property type="entry name" value="Thr_synthase-like"/>
</dbReference>
<dbReference type="InterPro" id="IPR000634">
    <property type="entry name" value="Ser/Thr_deHydtase_PyrdxlP-BS"/>
</dbReference>
<evidence type="ECO:0000256" key="9">
    <source>
        <dbReference type="PIRSR" id="PIRSR604450-51"/>
    </source>
</evidence>
<evidence type="ECO:0000313" key="13">
    <source>
        <dbReference type="Proteomes" id="UP000279236"/>
    </source>
</evidence>
<feature type="modified residue" description="N6-(pyridoxal phosphate)lysine" evidence="9">
    <location>
        <position position="116"/>
    </location>
</feature>
<dbReference type="SUPFAM" id="SSF53686">
    <property type="entry name" value="Tryptophan synthase beta subunit-like PLP-dependent enzymes"/>
    <property type="match status" value="1"/>
</dbReference>
<accession>A0A427XEB1</accession>
<evidence type="ECO:0000256" key="6">
    <source>
        <dbReference type="ARBA" id="ARBA00022697"/>
    </source>
</evidence>
<dbReference type="Gene3D" id="3.40.50.1100">
    <property type="match status" value="2"/>
</dbReference>
<comment type="pathway">
    <text evidence="2">Amino-acid biosynthesis; L-threonine biosynthesis; L-threonine from L-aspartate: step 5/5.</text>
</comment>
<comment type="caution">
    <text evidence="12">The sequence shown here is derived from an EMBL/GenBank/DDBJ whole genome shotgun (WGS) entry which is preliminary data.</text>
</comment>
<sequence length="520" mass="57314">MSQTRYFSTRGGSETLSFDEAVLMGLAPNGGLYIPTEIPSLPANWETEWANLSFPELSLAVLSLFVPTDSIPTADLKDIIDRSYATFRSEEVTPLRQTAANEYVLELWHGPTWAFKDVALQFVGNVFAYLLERANKGKSEEEHEHLTVLGATSGDTGSAAIYGLRSKPSITIFILYPDGRVSPIQEAQMATVPDANVYCVSVEDSDFDTCQAIVKNCFGDREFNDAHRLGAVNSINWARILAQIVYYFQAYFLLPKEARKDINFVVPTGNFGDILAGWFAKRLGLPVQRLTVATNENDILARFFATGRYERDPTTDGGVKATYSPAMDILLSSNFERLLWYLAHDAQDAATAALPEQQRRAAAQATLNGWMDDLKKNGKADMGTAVRDIASKEFGAERVSDQETLDEIKKYYSAPAPYGPYVVDPHTAVGLATQERVAKANPSATYVTLSTAHPAKFSEAVELALTKEAFPAFNFAKDVLPEQLAQLEGMKRRVYKVKGEEGVRALVEAVKRGEKPTPSA</sequence>
<evidence type="ECO:0000256" key="7">
    <source>
        <dbReference type="ARBA" id="ARBA00022898"/>
    </source>
</evidence>
<evidence type="ECO:0000256" key="2">
    <source>
        <dbReference type="ARBA" id="ARBA00004979"/>
    </source>
</evidence>
<dbReference type="EC" id="4.2.3.1" evidence="4"/>
<protein>
    <recommendedName>
        <fullName evidence="4">threonine synthase</fullName>
        <ecNumber evidence="4">4.2.3.1</ecNumber>
    </recommendedName>
</protein>
<organism evidence="12 13">
    <name type="scientific">Apiotrichum porosum</name>
    <dbReference type="NCBI Taxonomy" id="105984"/>
    <lineage>
        <taxon>Eukaryota</taxon>
        <taxon>Fungi</taxon>
        <taxon>Dikarya</taxon>
        <taxon>Basidiomycota</taxon>
        <taxon>Agaricomycotina</taxon>
        <taxon>Tremellomycetes</taxon>
        <taxon>Trichosporonales</taxon>
        <taxon>Trichosporonaceae</taxon>
        <taxon>Apiotrichum</taxon>
    </lineage>
</organism>